<dbReference type="PANTHER" id="PTHR35811">
    <property type="entry name" value="SLR1870 PROTEIN"/>
    <property type="match status" value="1"/>
</dbReference>
<dbReference type="GO" id="GO:0004540">
    <property type="term" value="F:RNA nuclease activity"/>
    <property type="evidence" value="ECO:0007669"/>
    <property type="project" value="InterPro"/>
</dbReference>
<dbReference type="InterPro" id="IPR041966">
    <property type="entry name" value="LOTUS-like"/>
</dbReference>
<dbReference type="STRING" id="45610.AOC03_10265"/>
<dbReference type="InterPro" id="IPR021139">
    <property type="entry name" value="NYN"/>
</dbReference>
<dbReference type="OrthoDB" id="9783963at2"/>
<dbReference type="PROSITE" id="PS51644">
    <property type="entry name" value="HTH_OST"/>
    <property type="match status" value="1"/>
</dbReference>
<evidence type="ECO:0000313" key="3">
    <source>
        <dbReference type="Proteomes" id="UP000059847"/>
    </source>
</evidence>
<sequence>MTATFKNIAVLIDADNTSAHTIGDILKKIESFGCITCKNIYGDWGNAHIQGWREALLTHTLNPIQQFAYVTGKNTTDIGMVIDAMDLLYSNQYDCFCLISSDSDFTALALRIRKNHVNVFGFGKKITVKAFFQACDNFYYVEDLLPLPPIPKKTVAIPKKNSAQNNLVTPKRVKIPVAIPPTTDTSKRWTTKQLKTQTHLISILNKLTTENPKSDKGWSHLSYIASQINQHHQNVKWGKYGYKKFSDLMIALDVYEVRQVNKSLSIKIKEAAKTTIIAKANPQQASKAWDEQRLKCDTKLLNSLRAAINNNPKMEAGRWVNFGAVRQAMMAHYPDFTPQYYGYTKLPAIIKKISLFETKTVNSALYVRQKTS</sequence>
<feature type="domain" description="HTH OST-type" evidence="1">
    <location>
        <begin position="296"/>
        <end position="371"/>
    </location>
</feature>
<dbReference type="Pfam" id="PF12872">
    <property type="entry name" value="OST-HTH"/>
    <property type="match status" value="2"/>
</dbReference>
<dbReference type="PANTHER" id="PTHR35811:SF1">
    <property type="entry name" value="HTH OST-TYPE DOMAIN-CONTAINING PROTEIN"/>
    <property type="match status" value="1"/>
</dbReference>
<accession>A0A0M4U7U3</accession>
<evidence type="ECO:0000313" key="2">
    <source>
        <dbReference type="EMBL" id="ALF60376.1"/>
    </source>
</evidence>
<dbReference type="Gene3D" id="3.30.420.610">
    <property type="entry name" value="LOTUS domain-like"/>
    <property type="match status" value="2"/>
</dbReference>
<dbReference type="CDD" id="cd10146">
    <property type="entry name" value="LabA_like_C"/>
    <property type="match status" value="2"/>
</dbReference>
<dbReference type="CDD" id="cd11297">
    <property type="entry name" value="PIN_LabA-like_N_1"/>
    <property type="match status" value="1"/>
</dbReference>
<dbReference type="AlphaFoldDB" id="A0A0M4U7U3"/>
<gene>
    <name evidence="2" type="ORF">AOC03_10265</name>
</gene>
<protein>
    <recommendedName>
        <fullName evidence="1">HTH OST-type domain-containing protein</fullName>
    </recommendedName>
</protein>
<name>A0A0M4U7U3_9GAMM</name>
<evidence type="ECO:0000259" key="1">
    <source>
        <dbReference type="PROSITE" id="PS51644"/>
    </source>
</evidence>
<keyword evidence="3" id="KW-1185">Reference proteome</keyword>
<reference evidence="2 3" key="1">
    <citation type="submission" date="2015-09" db="EMBL/GenBank/DDBJ databases">
        <title>Complete genome of Psychrobacter urativorans R10.10B.</title>
        <authorList>
            <person name="See-Too W.S."/>
            <person name="Chan K.G."/>
        </authorList>
    </citation>
    <scope>NUCLEOTIDE SEQUENCE [LARGE SCALE GENOMIC DNA]</scope>
    <source>
        <strain evidence="2 3">R10.10B</strain>
    </source>
</reference>
<dbReference type="Proteomes" id="UP000059847">
    <property type="component" value="Chromosome"/>
</dbReference>
<proteinExistence type="predicted"/>
<dbReference type="Gene3D" id="3.40.50.1010">
    <property type="entry name" value="5'-nuclease"/>
    <property type="match status" value="1"/>
</dbReference>
<dbReference type="Pfam" id="PF01936">
    <property type="entry name" value="NYN"/>
    <property type="match status" value="1"/>
</dbReference>
<dbReference type="EMBL" id="CP012678">
    <property type="protein sequence ID" value="ALF60376.1"/>
    <property type="molecule type" value="Genomic_DNA"/>
</dbReference>
<dbReference type="RefSeq" id="WP_062535713.1">
    <property type="nucleotide sequence ID" value="NZ_CP012678.1"/>
</dbReference>
<dbReference type="InterPro" id="IPR025605">
    <property type="entry name" value="OST-HTH/LOTUS_dom"/>
</dbReference>
<dbReference type="KEGG" id="pur:AOC03_10265"/>
<organism evidence="2 3">
    <name type="scientific">Psychrobacter urativorans</name>
    <dbReference type="NCBI Taxonomy" id="45610"/>
    <lineage>
        <taxon>Bacteria</taxon>
        <taxon>Pseudomonadati</taxon>
        <taxon>Pseudomonadota</taxon>
        <taxon>Gammaproteobacteria</taxon>
        <taxon>Moraxellales</taxon>
        <taxon>Moraxellaceae</taxon>
        <taxon>Psychrobacter</taxon>
    </lineage>
</organism>